<dbReference type="PANTHER" id="PTHR30509">
    <property type="entry name" value="P-HYDROXYBENZOIC ACID EFFLUX PUMP SUBUNIT-RELATED"/>
    <property type="match status" value="1"/>
</dbReference>
<dbReference type="Pfam" id="PF13515">
    <property type="entry name" value="FUSC_2"/>
    <property type="match status" value="1"/>
</dbReference>
<evidence type="ECO:0000256" key="4">
    <source>
        <dbReference type="ARBA" id="ARBA00022989"/>
    </source>
</evidence>
<dbReference type="InterPro" id="IPR032692">
    <property type="entry name" value="YccS_N"/>
</dbReference>
<dbReference type="RefSeq" id="WP_379792842.1">
    <property type="nucleotide sequence ID" value="NZ_JBHSQB010000010.1"/>
</dbReference>
<protein>
    <submittedName>
        <fullName evidence="11">FUSC family membrane protein</fullName>
    </submittedName>
</protein>
<dbReference type="EMBL" id="JBHSQB010000010">
    <property type="protein sequence ID" value="MFC6097860.1"/>
    <property type="molecule type" value="Genomic_DNA"/>
</dbReference>
<feature type="domain" description="Integral membrane protein YccS N-terminal" evidence="9">
    <location>
        <begin position="68"/>
        <end position="336"/>
    </location>
</feature>
<keyword evidence="5 8" id="KW-0472">Membrane</keyword>
<feature type="transmembrane region" description="Helical" evidence="8">
    <location>
        <begin position="519"/>
        <end position="537"/>
    </location>
</feature>
<feature type="transmembrane region" description="Helical" evidence="8">
    <location>
        <begin position="487"/>
        <end position="507"/>
    </location>
</feature>
<feature type="transmembrane region" description="Helical" evidence="8">
    <location>
        <begin position="451"/>
        <end position="481"/>
    </location>
</feature>
<dbReference type="Pfam" id="PF12805">
    <property type="entry name" value="FUSC-like"/>
    <property type="match status" value="1"/>
</dbReference>
<evidence type="ECO:0000313" key="12">
    <source>
        <dbReference type="Proteomes" id="UP001596287"/>
    </source>
</evidence>
<evidence type="ECO:0000259" key="9">
    <source>
        <dbReference type="Pfam" id="PF12805"/>
    </source>
</evidence>
<feature type="transmembrane region" description="Helical" evidence="8">
    <location>
        <begin position="89"/>
        <end position="107"/>
    </location>
</feature>
<name>A0ABW1PR27_9FLAO</name>
<feature type="transmembrane region" description="Helical" evidence="8">
    <location>
        <begin position="63"/>
        <end position="83"/>
    </location>
</feature>
<evidence type="ECO:0000256" key="7">
    <source>
        <dbReference type="SAM" id="Coils"/>
    </source>
</evidence>
<proteinExistence type="inferred from homology"/>
<keyword evidence="12" id="KW-1185">Reference proteome</keyword>
<keyword evidence="3 8" id="KW-0812">Transmembrane</keyword>
<evidence type="ECO:0000256" key="1">
    <source>
        <dbReference type="ARBA" id="ARBA00004651"/>
    </source>
</evidence>
<keyword evidence="4 8" id="KW-1133">Transmembrane helix</keyword>
<dbReference type="PANTHER" id="PTHR30509:SF8">
    <property type="entry name" value="INNER MEMBRANE PROTEIN YCCS"/>
    <property type="match status" value="1"/>
</dbReference>
<feature type="transmembrane region" description="Helical" evidence="8">
    <location>
        <begin position="136"/>
        <end position="160"/>
    </location>
</feature>
<dbReference type="InterPro" id="IPR049453">
    <property type="entry name" value="Memb_transporter_dom"/>
</dbReference>
<evidence type="ECO:0000256" key="5">
    <source>
        <dbReference type="ARBA" id="ARBA00023136"/>
    </source>
</evidence>
<evidence type="ECO:0000256" key="6">
    <source>
        <dbReference type="ARBA" id="ARBA00043993"/>
    </source>
</evidence>
<evidence type="ECO:0000313" key="11">
    <source>
        <dbReference type="EMBL" id="MFC6097860.1"/>
    </source>
</evidence>
<evidence type="ECO:0000256" key="2">
    <source>
        <dbReference type="ARBA" id="ARBA00022475"/>
    </source>
</evidence>
<dbReference type="Proteomes" id="UP001596287">
    <property type="component" value="Unassembled WGS sequence"/>
</dbReference>
<reference evidence="12" key="1">
    <citation type="journal article" date="2019" name="Int. J. Syst. Evol. Microbiol.">
        <title>The Global Catalogue of Microorganisms (GCM) 10K type strain sequencing project: providing services to taxonomists for standard genome sequencing and annotation.</title>
        <authorList>
            <consortium name="The Broad Institute Genomics Platform"/>
            <consortium name="The Broad Institute Genome Sequencing Center for Infectious Disease"/>
            <person name="Wu L."/>
            <person name="Ma J."/>
        </authorList>
    </citation>
    <scope>NUCLEOTIDE SEQUENCE [LARGE SCALE GENOMIC DNA]</scope>
    <source>
        <strain evidence="12">CCUG 49679</strain>
    </source>
</reference>
<organism evidence="11 12">
    <name type="scientific">Flavobacterium qiangtangense</name>
    <dbReference type="NCBI Taxonomy" id="1442595"/>
    <lineage>
        <taxon>Bacteria</taxon>
        <taxon>Pseudomonadati</taxon>
        <taxon>Bacteroidota</taxon>
        <taxon>Flavobacteriia</taxon>
        <taxon>Flavobacteriales</taxon>
        <taxon>Flavobacteriaceae</taxon>
        <taxon>Flavobacterium</taxon>
    </lineage>
</organism>
<evidence type="ECO:0000256" key="3">
    <source>
        <dbReference type="ARBA" id="ARBA00022692"/>
    </source>
</evidence>
<sequence length="741" mass="84672">MIQKVRNFTDSTNFSNALKVTLAAVTPALFFSFQGNFLIGFNIAIGAFLTYPSDIPSNLKHKINGLLVASLIVAGCNLFVNILHPFPWIFYPAISALIFFFSMISVYGQRATQVSFSALLSICLSFGHIQEDFSMMLQYSGLMLVGGLFYLLISLIFSYVRPHRYVELQIASCLKLTAKYMKLRGDLWNVDSAREKIIEKQLILQVELNTIHENLREILIRNRTNSSGTSDQTRKMTLVFISLLEILELALSTSFDHNKLQQKFENHPKVLKTYQNLAYNLASSLKAIFKSIENHKKYVPKHSLLKDLETLENAINEYQAELGKDQASEGVWMLSNMLHYAEKQIEKIKIIERAFMPNFNSNDFKMRDRSLDKLMTSQYYPWSTFRENLSFSSTIFRHSLRLTSTIILAFIIGNIFPFDKVYWILLTIVVIMRPGYGLTKERSFHRIIGTVAGGLIAFALLLVITDPVIKATMAISCMILGFTFTSINYKVGATFVTIYVVFVYGIMTPNINDVIQYRILDTIVGAGLAFLANYFFWPSWEFMSQPIYIKKSIEANRDYLSEISIFYNNKGETTPSYRLARKNAFIEIGNLMASFQRMSQEPKSKQKQIQQVYKLAVLNHTLLSSLASLGTYVQTHKTYKASEAFNVVVQTVIKNLNFAITFANLEVSEQMANSENNEDLAMRFTELKNIRAKELKEAHLSDDDEFQLKMQEAQLVIEQLVWLTNLSESIVKASKQLSQTK</sequence>
<keyword evidence="7" id="KW-0175">Coiled coil</keyword>
<feature type="domain" description="Integral membrane bound transporter" evidence="10">
    <location>
        <begin position="408"/>
        <end position="531"/>
    </location>
</feature>
<evidence type="ECO:0000256" key="8">
    <source>
        <dbReference type="SAM" id="Phobius"/>
    </source>
</evidence>
<feature type="transmembrane region" description="Helical" evidence="8">
    <location>
        <begin position="28"/>
        <end position="51"/>
    </location>
</feature>
<comment type="similarity">
    <text evidence="6">Belongs to the YccS/YhfK family.</text>
</comment>
<comment type="subcellular location">
    <subcellularLocation>
        <location evidence="1">Cell membrane</location>
        <topology evidence="1">Multi-pass membrane protein</topology>
    </subcellularLocation>
</comment>
<accession>A0ABW1PR27</accession>
<comment type="caution">
    <text evidence="11">The sequence shown here is derived from an EMBL/GenBank/DDBJ whole genome shotgun (WGS) entry which is preliminary data.</text>
</comment>
<keyword evidence="2" id="KW-1003">Cell membrane</keyword>
<feature type="coiled-coil region" evidence="7">
    <location>
        <begin position="301"/>
        <end position="328"/>
    </location>
</feature>
<evidence type="ECO:0000259" key="10">
    <source>
        <dbReference type="Pfam" id="PF13515"/>
    </source>
</evidence>
<gene>
    <name evidence="11" type="ORF">ACFPVY_14475</name>
</gene>